<feature type="transmembrane region" description="Helical" evidence="3">
    <location>
        <begin position="94"/>
        <end position="112"/>
    </location>
</feature>
<evidence type="ECO:0000256" key="3">
    <source>
        <dbReference type="SAM" id="Phobius"/>
    </source>
</evidence>
<dbReference type="PANTHER" id="PTHR37312:SF1">
    <property type="entry name" value="MEMBRANE-BOUND ACYLTRANSFERASE YKRP-RELATED"/>
    <property type="match status" value="1"/>
</dbReference>
<feature type="transmembrane region" description="Helical" evidence="3">
    <location>
        <begin position="307"/>
        <end position="328"/>
    </location>
</feature>
<keyword evidence="5" id="KW-0012">Acyltransferase</keyword>
<dbReference type="AlphaFoldDB" id="A0A4U1M8D3"/>
<accession>A0A4U1M8D3</accession>
<feature type="transmembrane region" description="Helical" evidence="3">
    <location>
        <begin position="156"/>
        <end position="172"/>
    </location>
</feature>
<feature type="transmembrane region" description="Helical" evidence="3">
    <location>
        <begin position="208"/>
        <end position="225"/>
    </location>
</feature>
<gene>
    <name evidence="5" type="ORF">FBF83_19965</name>
</gene>
<proteinExistence type="inferred from homology"/>
<feature type="transmembrane region" description="Helical" evidence="3">
    <location>
        <begin position="276"/>
        <end position="295"/>
    </location>
</feature>
<protein>
    <submittedName>
        <fullName evidence="5">Acyltransferase</fullName>
    </submittedName>
</protein>
<dbReference type="EMBL" id="SWFM01000012">
    <property type="protein sequence ID" value="TKD66424.1"/>
    <property type="molecule type" value="Genomic_DNA"/>
</dbReference>
<keyword evidence="3" id="KW-0812">Transmembrane</keyword>
<feature type="domain" description="Acyltransferase 3" evidence="4">
    <location>
        <begin position="32"/>
        <end position="324"/>
    </location>
</feature>
<evidence type="ECO:0000259" key="4">
    <source>
        <dbReference type="Pfam" id="PF01757"/>
    </source>
</evidence>
<dbReference type="PANTHER" id="PTHR37312">
    <property type="entry name" value="MEMBRANE-BOUND ACYLTRANSFERASE YKRP-RELATED"/>
    <property type="match status" value="1"/>
</dbReference>
<feature type="transmembrane region" description="Helical" evidence="3">
    <location>
        <begin position="178"/>
        <end position="196"/>
    </location>
</feature>
<feature type="transmembrane region" description="Helical" evidence="3">
    <location>
        <begin position="60"/>
        <end position="82"/>
    </location>
</feature>
<keyword evidence="3" id="KW-0472">Membrane</keyword>
<comment type="subcellular location">
    <subcellularLocation>
        <location evidence="1">Membrane</location>
    </subcellularLocation>
</comment>
<sequence length="349" mass="40857">MKIWVYRRRRSFTIVSCIFEEVVFVSKRIALFDNSKAILILLVVGGHLLTPFIGDSRFLYSLYHVIFIFHMPAFIFLTGYFTRKASGTKYFWKIFTTFLLPYIIFQVVYSIYYTNLYEKSFAIELLTPRWAMWFLLCIAAYKLISPILLKMKARILLPLSIVAGLLVGYFDIERFLSLDRLFVFLPFFVLGMMMGRREQPIRLPYMKWVAPIVLSGLFVLFYLYQIEGLTDLLYGTYVYDSNIDLLVRLVYYVGTALVMFLFFSMIPEGPMVLTPIGSRTFAIYLFHGFIIKWFLEQQSADVIATVWGIPFIVVFAVFISTLLSMPFFSKLLAFDRWLPSPEKLTSARR</sequence>
<dbReference type="InterPro" id="IPR002656">
    <property type="entry name" value="Acyl_transf_3_dom"/>
</dbReference>
<name>A0A4U1M8D3_9BACL</name>
<feature type="transmembrane region" description="Helical" evidence="3">
    <location>
        <begin position="245"/>
        <end position="264"/>
    </location>
</feature>
<evidence type="ECO:0000256" key="1">
    <source>
        <dbReference type="ARBA" id="ARBA00004370"/>
    </source>
</evidence>
<evidence type="ECO:0000256" key="2">
    <source>
        <dbReference type="ARBA" id="ARBA00007400"/>
    </source>
</evidence>
<feature type="transmembrane region" description="Helical" evidence="3">
    <location>
        <begin position="132"/>
        <end position="149"/>
    </location>
</feature>
<evidence type="ECO:0000313" key="5">
    <source>
        <dbReference type="EMBL" id="TKD66424.1"/>
    </source>
</evidence>
<keyword evidence="5" id="KW-0808">Transferase</keyword>
<comment type="similarity">
    <text evidence="2">Belongs to the acyltransferase 3 family.</text>
</comment>
<organism evidence="5 6">
    <name type="scientific">Guptibacillus hwajinpoensis</name>
    <dbReference type="NCBI Taxonomy" id="208199"/>
    <lineage>
        <taxon>Bacteria</taxon>
        <taxon>Bacillati</taxon>
        <taxon>Bacillota</taxon>
        <taxon>Bacilli</taxon>
        <taxon>Bacillales</taxon>
        <taxon>Guptibacillaceae</taxon>
        <taxon>Guptibacillus</taxon>
    </lineage>
</organism>
<dbReference type="Pfam" id="PF01757">
    <property type="entry name" value="Acyl_transf_3"/>
    <property type="match status" value="1"/>
</dbReference>
<dbReference type="Proteomes" id="UP000310541">
    <property type="component" value="Unassembled WGS sequence"/>
</dbReference>
<keyword evidence="3" id="KW-1133">Transmembrane helix</keyword>
<feature type="transmembrane region" description="Helical" evidence="3">
    <location>
        <begin position="37"/>
        <end position="54"/>
    </location>
</feature>
<dbReference type="OrthoDB" id="6623990at2"/>
<reference evidence="5 6" key="1">
    <citation type="submission" date="2019-04" db="EMBL/GenBank/DDBJ databases">
        <title>Genome sequence of Bacillus hwajinpoensis strain Y2.</title>
        <authorList>
            <person name="Fair J.L."/>
            <person name="Maclea K.S."/>
        </authorList>
    </citation>
    <scope>NUCLEOTIDE SEQUENCE [LARGE SCALE GENOMIC DNA]</scope>
    <source>
        <strain evidence="5 6">Y2</strain>
    </source>
</reference>
<dbReference type="GO" id="GO:0016747">
    <property type="term" value="F:acyltransferase activity, transferring groups other than amino-acyl groups"/>
    <property type="evidence" value="ECO:0007669"/>
    <property type="project" value="InterPro"/>
</dbReference>
<comment type="caution">
    <text evidence="5">The sequence shown here is derived from an EMBL/GenBank/DDBJ whole genome shotgun (WGS) entry which is preliminary data.</text>
</comment>
<evidence type="ECO:0000313" key="6">
    <source>
        <dbReference type="Proteomes" id="UP000310541"/>
    </source>
</evidence>
<dbReference type="InterPro" id="IPR052734">
    <property type="entry name" value="Nod_factor_acetyltransferase"/>
</dbReference>